<evidence type="ECO:0000256" key="3">
    <source>
        <dbReference type="ARBA" id="ARBA00023015"/>
    </source>
</evidence>
<keyword evidence="5" id="KW-0804">Transcription</keyword>
<evidence type="ECO:0000256" key="4">
    <source>
        <dbReference type="ARBA" id="ARBA00023125"/>
    </source>
</evidence>
<protein>
    <submittedName>
        <fullName evidence="9">362_t:CDS:1</fullName>
    </submittedName>
</protein>
<dbReference type="InterPro" id="IPR009044">
    <property type="entry name" value="ssDNA-bd_transcriptional_reg"/>
</dbReference>
<dbReference type="OrthoDB" id="2505440at2759"/>
<evidence type="ECO:0000313" key="10">
    <source>
        <dbReference type="Proteomes" id="UP000789572"/>
    </source>
</evidence>
<dbReference type="InterPro" id="IPR045125">
    <property type="entry name" value="Sub1/Tcp4-like"/>
</dbReference>
<feature type="domain" description="Transcriptional coactivator p15 (PC4) C-terminal" evidence="8">
    <location>
        <begin position="67"/>
        <end position="113"/>
    </location>
</feature>
<dbReference type="SUPFAM" id="SSF54447">
    <property type="entry name" value="ssDNA-binding transcriptional regulator domain"/>
    <property type="match status" value="1"/>
</dbReference>
<evidence type="ECO:0000256" key="5">
    <source>
        <dbReference type="ARBA" id="ARBA00023163"/>
    </source>
</evidence>
<dbReference type="AlphaFoldDB" id="A0A9N9AML6"/>
<dbReference type="PANTHER" id="PTHR13215">
    <property type="entry name" value="RNA POLYMERASE II TRANSCRIPTIONAL COACTIVATOR"/>
    <property type="match status" value="1"/>
</dbReference>
<comment type="similarity">
    <text evidence="2">Belongs to the transcriptional coactivator PC4 family.</text>
</comment>
<proteinExistence type="inferred from homology"/>
<accession>A0A9N9AML6</accession>
<evidence type="ECO:0000259" key="8">
    <source>
        <dbReference type="Pfam" id="PF02229"/>
    </source>
</evidence>
<dbReference type="GO" id="GO:0060261">
    <property type="term" value="P:positive regulation of transcription initiation by RNA polymerase II"/>
    <property type="evidence" value="ECO:0007669"/>
    <property type="project" value="InterPro"/>
</dbReference>
<dbReference type="InterPro" id="IPR003173">
    <property type="entry name" value="PC4_C"/>
</dbReference>
<comment type="caution">
    <text evidence="9">The sequence shown here is derived from an EMBL/GenBank/DDBJ whole genome shotgun (WGS) entry which is preliminary data.</text>
</comment>
<gene>
    <name evidence="9" type="ORF">POCULU_LOCUS4214</name>
</gene>
<dbReference type="GO" id="GO:0003677">
    <property type="term" value="F:DNA binding"/>
    <property type="evidence" value="ECO:0007669"/>
    <property type="project" value="UniProtKB-KW"/>
</dbReference>
<keyword evidence="4" id="KW-0238">DNA-binding</keyword>
<reference evidence="9" key="1">
    <citation type="submission" date="2021-06" db="EMBL/GenBank/DDBJ databases">
        <authorList>
            <person name="Kallberg Y."/>
            <person name="Tangrot J."/>
            <person name="Rosling A."/>
        </authorList>
    </citation>
    <scope>NUCLEOTIDE SEQUENCE</scope>
    <source>
        <strain evidence="9">IA702</strain>
    </source>
</reference>
<comment type="subcellular location">
    <subcellularLocation>
        <location evidence="1">Nucleus</location>
    </subcellularLocation>
</comment>
<dbReference type="EMBL" id="CAJVPJ010000530">
    <property type="protein sequence ID" value="CAG8534373.1"/>
    <property type="molecule type" value="Genomic_DNA"/>
</dbReference>
<keyword evidence="3" id="KW-0805">Transcription regulation</keyword>
<dbReference type="GO" id="GO:0003713">
    <property type="term" value="F:transcription coactivator activity"/>
    <property type="evidence" value="ECO:0007669"/>
    <property type="project" value="InterPro"/>
</dbReference>
<feature type="region of interest" description="Disordered" evidence="7">
    <location>
        <begin position="1"/>
        <end position="60"/>
    </location>
</feature>
<sequence length="125" mass="14524">MSKRKLSQKYIADSDVDEEEQQLADDPEESSLKKKKSSKSTGSKTKKRAIDNEDDDQDETADGQAFFKLSERKRASVRKWKDIAMVDIREFYDGKPTRKGISLTMDQWKKLKSFIDDIDNELKKL</sequence>
<dbReference type="Gene3D" id="2.30.31.10">
    <property type="entry name" value="Transcriptional Coactivator Pc4, Chain A"/>
    <property type="match status" value="1"/>
</dbReference>
<evidence type="ECO:0000313" key="9">
    <source>
        <dbReference type="EMBL" id="CAG8534373.1"/>
    </source>
</evidence>
<feature type="compositionally biased region" description="Acidic residues" evidence="7">
    <location>
        <begin position="14"/>
        <end position="29"/>
    </location>
</feature>
<keyword evidence="6" id="KW-0539">Nucleus</keyword>
<name>A0A9N9AML6_9GLOM</name>
<evidence type="ECO:0000256" key="7">
    <source>
        <dbReference type="SAM" id="MobiDB-lite"/>
    </source>
</evidence>
<evidence type="ECO:0000256" key="2">
    <source>
        <dbReference type="ARBA" id="ARBA00009001"/>
    </source>
</evidence>
<dbReference type="GO" id="GO:0005634">
    <property type="term" value="C:nucleus"/>
    <property type="evidence" value="ECO:0007669"/>
    <property type="project" value="UniProtKB-SubCell"/>
</dbReference>
<evidence type="ECO:0000256" key="6">
    <source>
        <dbReference type="ARBA" id="ARBA00023242"/>
    </source>
</evidence>
<dbReference type="Proteomes" id="UP000789572">
    <property type="component" value="Unassembled WGS sequence"/>
</dbReference>
<keyword evidence="10" id="KW-1185">Reference proteome</keyword>
<organism evidence="9 10">
    <name type="scientific">Paraglomus occultum</name>
    <dbReference type="NCBI Taxonomy" id="144539"/>
    <lineage>
        <taxon>Eukaryota</taxon>
        <taxon>Fungi</taxon>
        <taxon>Fungi incertae sedis</taxon>
        <taxon>Mucoromycota</taxon>
        <taxon>Glomeromycotina</taxon>
        <taxon>Glomeromycetes</taxon>
        <taxon>Paraglomerales</taxon>
        <taxon>Paraglomeraceae</taxon>
        <taxon>Paraglomus</taxon>
    </lineage>
</organism>
<evidence type="ECO:0000256" key="1">
    <source>
        <dbReference type="ARBA" id="ARBA00004123"/>
    </source>
</evidence>
<dbReference type="Pfam" id="PF02229">
    <property type="entry name" value="PC4"/>
    <property type="match status" value="1"/>
</dbReference>